<dbReference type="CDD" id="cd16461">
    <property type="entry name" value="RING-H2_EL5-like"/>
    <property type="match status" value="1"/>
</dbReference>
<dbReference type="PROSITE" id="PS50089">
    <property type="entry name" value="ZF_RING_2"/>
    <property type="match status" value="1"/>
</dbReference>
<keyword evidence="7" id="KW-0833">Ubl conjugation pathway</keyword>
<dbReference type="SUPFAM" id="SSF57850">
    <property type="entry name" value="RING/U-box"/>
    <property type="match status" value="1"/>
</dbReference>
<dbReference type="AlphaFoldDB" id="A0A5K1G5F1"/>
<evidence type="ECO:0000256" key="5">
    <source>
        <dbReference type="ARBA" id="ARBA00022723"/>
    </source>
</evidence>
<protein>
    <recommendedName>
        <fullName evidence="14">RING-type domain-containing protein</fullName>
    </recommendedName>
</protein>
<comment type="subcellular location">
    <subcellularLocation>
        <location evidence="1">Membrane</location>
        <topology evidence="1">Single-pass membrane protein</topology>
    </subcellularLocation>
</comment>
<keyword evidence="8" id="KW-0862">Zinc</keyword>
<keyword evidence="5" id="KW-0479">Metal-binding</keyword>
<evidence type="ECO:0000256" key="2">
    <source>
        <dbReference type="ARBA" id="ARBA00004906"/>
    </source>
</evidence>
<comment type="pathway">
    <text evidence="2">Protein modification; protein ubiquitination.</text>
</comment>
<dbReference type="PANTHER" id="PTHR45768">
    <property type="entry name" value="E3 UBIQUITIN-PROTEIN LIGASE RNF13-LIKE"/>
    <property type="match status" value="1"/>
</dbReference>
<evidence type="ECO:0000259" key="14">
    <source>
        <dbReference type="PROSITE" id="PS50089"/>
    </source>
</evidence>
<reference evidence="15" key="1">
    <citation type="submission" date="2019-09" db="EMBL/GenBank/DDBJ databases">
        <authorList>
            <person name="Zhang L."/>
        </authorList>
    </citation>
    <scope>NUCLEOTIDE SEQUENCE</scope>
</reference>
<dbReference type="GO" id="GO:0008270">
    <property type="term" value="F:zinc ion binding"/>
    <property type="evidence" value="ECO:0007669"/>
    <property type="project" value="UniProtKB-KW"/>
</dbReference>
<evidence type="ECO:0000256" key="7">
    <source>
        <dbReference type="ARBA" id="ARBA00022786"/>
    </source>
</evidence>
<evidence type="ECO:0000256" key="9">
    <source>
        <dbReference type="ARBA" id="ARBA00022989"/>
    </source>
</evidence>
<evidence type="ECO:0000256" key="13">
    <source>
        <dbReference type="SAM" id="Phobius"/>
    </source>
</evidence>
<evidence type="ECO:0000256" key="8">
    <source>
        <dbReference type="ARBA" id="ARBA00022833"/>
    </source>
</evidence>
<evidence type="ECO:0000256" key="12">
    <source>
        <dbReference type="PROSITE-ProRule" id="PRU00175"/>
    </source>
</evidence>
<dbReference type="Pfam" id="PF13639">
    <property type="entry name" value="zf-RING_2"/>
    <property type="match status" value="1"/>
</dbReference>
<evidence type="ECO:0000256" key="1">
    <source>
        <dbReference type="ARBA" id="ARBA00004167"/>
    </source>
</evidence>
<dbReference type="GO" id="GO:0016740">
    <property type="term" value="F:transferase activity"/>
    <property type="evidence" value="ECO:0007669"/>
    <property type="project" value="UniProtKB-KW"/>
</dbReference>
<evidence type="ECO:0000313" key="15">
    <source>
        <dbReference type="EMBL" id="VVW70682.1"/>
    </source>
</evidence>
<keyword evidence="4 13" id="KW-0812">Transmembrane</keyword>
<sequence>MNKRIVGIATQVMVMAIIISIILLFIGIGVLVFIHICVVGRAIRRGLSNIGADRNIGVRDGMSKDELERLPCFHYGCVGEKGSPVPCAVCLESFETGDKCRLLPLCKHSFHAECVDLWLLKTPFCPICRSCTLLKAVDDLELGSGRGPVSVADELGTAQPIAIGIPVSPDPSSLAVAPLTGSPIVGSTPQVSTVNEMVSAPNS</sequence>
<accession>A0A5K1G5F1</accession>
<dbReference type="InterPro" id="IPR013083">
    <property type="entry name" value="Znf_RING/FYVE/PHD"/>
</dbReference>
<dbReference type="Gene3D" id="3.30.40.10">
    <property type="entry name" value="Zinc/RING finger domain, C3HC4 (zinc finger)"/>
    <property type="match status" value="1"/>
</dbReference>
<dbReference type="InterPro" id="IPR001841">
    <property type="entry name" value="Znf_RING"/>
</dbReference>
<evidence type="ECO:0000256" key="6">
    <source>
        <dbReference type="ARBA" id="ARBA00022771"/>
    </source>
</evidence>
<comment type="similarity">
    <text evidence="11">Belongs to the RING-type zinc finger family. ATL subfamily.</text>
</comment>
<evidence type="ECO:0000256" key="4">
    <source>
        <dbReference type="ARBA" id="ARBA00022692"/>
    </source>
</evidence>
<name>A0A5K1G5F1_9MAGN</name>
<evidence type="ECO:0000256" key="3">
    <source>
        <dbReference type="ARBA" id="ARBA00022679"/>
    </source>
</evidence>
<organism evidence="15">
    <name type="scientific">Nymphaea colorata</name>
    <name type="common">pocket water lily</name>
    <dbReference type="NCBI Taxonomy" id="210225"/>
    <lineage>
        <taxon>Eukaryota</taxon>
        <taxon>Viridiplantae</taxon>
        <taxon>Streptophyta</taxon>
        <taxon>Embryophyta</taxon>
        <taxon>Tracheophyta</taxon>
        <taxon>Spermatophyta</taxon>
        <taxon>Magnoliopsida</taxon>
        <taxon>Nymphaeales</taxon>
        <taxon>Nymphaeaceae</taxon>
        <taxon>Nymphaea</taxon>
    </lineage>
</organism>
<dbReference type="SMART" id="SM00184">
    <property type="entry name" value="RING"/>
    <property type="match status" value="1"/>
</dbReference>
<dbReference type="OrthoDB" id="8062037at2759"/>
<keyword evidence="6 12" id="KW-0863">Zinc-finger</keyword>
<dbReference type="OMA" id="KSRVCPV"/>
<feature type="domain" description="RING-type" evidence="14">
    <location>
        <begin position="87"/>
        <end position="129"/>
    </location>
</feature>
<keyword evidence="9 13" id="KW-1133">Transmembrane helix</keyword>
<evidence type="ECO:0000256" key="10">
    <source>
        <dbReference type="ARBA" id="ARBA00023136"/>
    </source>
</evidence>
<proteinExistence type="inferred from homology"/>
<dbReference type="EMBL" id="LR721786">
    <property type="protein sequence ID" value="VVW70682.1"/>
    <property type="molecule type" value="Genomic_DNA"/>
</dbReference>
<keyword evidence="10 13" id="KW-0472">Membrane</keyword>
<dbReference type="PANTHER" id="PTHR45768:SF61">
    <property type="entry name" value="RING-H2 FINGER PROTEIN ATL18"/>
    <property type="match status" value="1"/>
</dbReference>
<gene>
    <name evidence="15" type="ORF">NYM_LOCUS25025</name>
</gene>
<evidence type="ECO:0000256" key="11">
    <source>
        <dbReference type="ARBA" id="ARBA00024209"/>
    </source>
</evidence>
<dbReference type="GO" id="GO:0016020">
    <property type="term" value="C:membrane"/>
    <property type="evidence" value="ECO:0007669"/>
    <property type="project" value="UniProtKB-SubCell"/>
</dbReference>
<feature type="transmembrane region" description="Helical" evidence="13">
    <location>
        <begin position="12"/>
        <end position="36"/>
    </location>
</feature>
<dbReference type="Gramene" id="NC8G0211010.1">
    <property type="protein sequence ID" value="NC8G0211010.1:cds"/>
    <property type="gene ID" value="NC8G0211010"/>
</dbReference>
<keyword evidence="3" id="KW-0808">Transferase</keyword>